<dbReference type="STRING" id="269796.Rru_A0859"/>
<name>Q2RW35_RHORT</name>
<keyword evidence="6 9" id="KW-0812">Transmembrane</keyword>
<organism evidence="11 12">
    <name type="scientific">Rhodospirillum rubrum (strain ATCC 11170 / ATH 1.1.1 / DSM 467 / LMG 4362 / NCIMB 8255 / S1)</name>
    <dbReference type="NCBI Taxonomy" id="269796"/>
    <lineage>
        <taxon>Bacteria</taxon>
        <taxon>Pseudomonadati</taxon>
        <taxon>Pseudomonadota</taxon>
        <taxon>Alphaproteobacteria</taxon>
        <taxon>Rhodospirillales</taxon>
        <taxon>Rhodospirillaceae</taxon>
        <taxon>Rhodospirillum</taxon>
    </lineage>
</organism>
<dbReference type="PATRIC" id="fig|269796.9.peg.914"/>
<evidence type="ECO:0000256" key="4">
    <source>
        <dbReference type="ARBA" id="ARBA00022475"/>
    </source>
</evidence>
<dbReference type="GO" id="GO:0015721">
    <property type="term" value="P:bile acid and bile salt transport"/>
    <property type="evidence" value="ECO:0007669"/>
    <property type="project" value="UniProtKB-ARBA"/>
</dbReference>
<dbReference type="GO" id="GO:0005886">
    <property type="term" value="C:plasma membrane"/>
    <property type="evidence" value="ECO:0007669"/>
    <property type="project" value="UniProtKB-SubCell"/>
</dbReference>
<feature type="domain" description="Multidrug export protein EmrA/FarA alpha-helical hairpin" evidence="10">
    <location>
        <begin position="93"/>
        <end position="214"/>
    </location>
</feature>
<dbReference type="InterPro" id="IPR058633">
    <property type="entry name" value="EmrA/FarA_HH"/>
</dbReference>
<reference evidence="11 12" key="1">
    <citation type="journal article" date="2011" name="Stand. Genomic Sci.">
        <title>Complete genome sequence of Rhodospirillum rubrum type strain (S1).</title>
        <authorList>
            <person name="Munk A.C."/>
            <person name="Copeland A."/>
            <person name="Lucas S."/>
            <person name="Lapidus A."/>
            <person name="Del Rio T.G."/>
            <person name="Barry K."/>
            <person name="Detter J.C."/>
            <person name="Hammon N."/>
            <person name="Israni S."/>
            <person name="Pitluck S."/>
            <person name="Brettin T."/>
            <person name="Bruce D."/>
            <person name="Han C."/>
            <person name="Tapia R."/>
            <person name="Gilna P."/>
            <person name="Schmutz J."/>
            <person name="Larimer F."/>
            <person name="Land M."/>
            <person name="Kyrpides N.C."/>
            <person name="Mavromatis K."/>
            <person name="Richardson P."/>
            <person name="Rohde M."/>
            <person name="Goker M."/>
            <person name="Klenk H.P."/>
            <person name="Zhang Y."/>
            <person name="Roberts G.P."/>
            <person name="Reslewic S."/>
            <person name="Schwartz D.C."/>
        </authorList>
    </citation>
    <scope>NUCLEOTIDE SEQUENCE [LARGE SCALE GENOMIC DNA]</scope>
    <source>
        <strain evidence="12">ATCC 11170 / ATH 1.1.1 / DSM 467 / LMG 4362 / NCIMB 8255 / S1</strain>
    </source>
</reference>
<evidence type="ECO:0000256" key="5">
    <source>
        <dbReference type="ARBA" id="ARBA00022519"/>
    </source>
</evidence>
<evidence type="ECO:0000256" key="2">
    <source>
        <dbReference type="ARBA" id="ARBA00009477"/>
    </source>
</evidence>
<evidence type="ECO:0000256" key="1">
    <source>
        <dbReference type="ARBA" id="ARBA00004377"/>
    </source>
</evidence>
<dbReference type="GO" id="GO:0046677">
    <property type="term" value="P:response to antibiotic"/>
    <property type="evidence" value="ECO:0007669"/>
    <property type="project" value="UniProtKB-ARBA"/>
</dbReference>
<feature type="transmembrane region" description="Helical" evidence="9">
    <location>
        <begin position="20"/>
        <end position="41"/>
    </location>
</feature>
<dbReference type="EnsemblBacteria" id="ABC21660">
    <property type="protein sequence ID" value="ABC21660"/>
    <property type="gene ID" value="Rru_A0859"/>
</dbReference>
<evidence type="ECO:0000313" key="11">
    <source>
        <dbReference type="EMBL" id="ABC21660.1"/>
    </source>
</evidence>
<dbReference type="PANTHER" id="PTHR30386">
    <property type="entry name" value="MEMBRANE FUSION SUBUNIT OF EMRAB-TOLC MULTIDRUG EFFLUX PUMP"/>
    <property type="match status" value="1"/>
</dbReference>
<keyword evidence="7 9" id="KW-1133">Transmembrane helix</keyword>
<evidence type="ECO:0000313" key="12">
    <source>
        <dbReference type="Proteomes" id="UP000001929"/>
    </source>
</evidence>
<comment type="subcellular location">
    <subcellularLocation>
        <location evidence="1">Cell inner membrane</location>
        <topology evidence="1">Single-pass membrane protein</topology>
    </subcellularLocation>
</comment>
<protein>
    <submittedName>
        <fullName evidence="11">Secretion protein HlyD</fullName>
    </submittedName>
</protein>
<evidence type="ECO:0000259" key="10">
    <source>
        <dbReference type="Pfam" id="PF25885"/>
    </source>
</evidence>
<dbReference type="HOGENOM" id="CLU_018816_15_0_5"/>
<dbReference type="EMBL" id="CP000230">
    <property type="protein sequence ID" value="ABC21660.1"/>
    <property type="molecule type" value="Genomic_DNA"/>
</dbReference>
<dbReference type="AlphaFoldDB" id="Q2RW35"/>
<dbReference type="SUPFAM" id="SSF111369">
    <property type="entry name" value="HlyD-like secretion proteins"/>
    <property type="match status" value="2"/>
</dbReference>
<evidence type="ECO:0000256" key="3">
    <source>
        <dbReference type="ARBA" id="ARBA00022448"/>
    </source>
</evidence>
<sequence>MTEPPSLPSSDDSDRRRRTLLMSAAALTFIALGAAYGIYWWTTARFDMSTDNAYVAGNIIQVSPQIAGTVTAVHADDTDFVEAGQMLVTIDPTDARLALDQAEATLAETVRQVRALFSQDGVLAATVLAQETTLARLREDFARRQRLANTGAVSAEEVKHARDAVTQASAHLAGARKQQEANRVLIDMTGLTSHPRVARAAAQVREAYVAWRRTVVPAPVSGQVARRAVQVGQRTTPGTPLMAIIPLDEVWVDANFKEGQLGAMRLGQPVLLTADIYGDDIVYRGTVAGLAAGTGAAFSLLPAQNATGNWIKVVQRVPVRIALDPRDLAQRPLRVGLSMEAHVSIRDQSGPQMATGRQKDIVARTDVFADLDHDAEALIKDLIARNMRTEPDLAPAPITADR</sequence>
<keyword evidence="12" id="KW-1185">Reference proteome</keyword>
<dbReference type="RefSeq" id="WP_011388614.1">
    <property type="nucleotide sequence ID" value="NC_007643.1"/>
</dbReference>
<gene>
    <name evidence="11" type="ordered locus">Rru_A0859</name>
</gene>
<comment type="similarity">
    <text evidence="2">Belongs to the membrane fusion protein (MFP) (TC 8.A.1) family.</text>
</comment>
<dbReference type="FunFam" id="2.40.30.170:FF:000003">
    <property type="entry name" value="Multidrug resistance protein A"/>
    <property type="match status" value="1"/>
</dbReference>
<dbReference type="PANTHER" id="PTHR30386:SF19">
    <property type="entry name" value="MULTIDRUG EXPORT PROTEIN EMRA-RELATED"/>
    <property type="match status" value="1"/>
</dbReference>
<evidence type="ECO:0000256" key="8">
    <source>
        <dbReference type="ARBA" id="ARBA00023136"/>
    </source>
</evidence>
<dbReference type="Gene3D" id="2.40.30.170">
    <property type="match status" value="1"/>
</dbReference>
<dbReference type="Pfam" id="PF25885">
    <property type="entry name" value="HH_EMRA"/>
    <property type="match status" value="1"/>
</dbReference>
<dbReference type="KEGG" id="rru:Rru_A0859"/>
<dbReference type="eggNOG" id="COG1566">
    <property type="taxonomic scope" value="Bacteria"/>
</dbReference>
<evidence type="ECO:0000256" key="7">
    <source>
        <dbReference type="ARBA" id="ARBA00022989"/>
    </source>
</evidence>
<keyword evidence="8 9" id="KW-0472">Membrane</keyword>
<keyword evidence="3" id="KW-0813">Transport</keyword>
<accession>Q2RW35</accession>
<keyword evidence="4" id="KW-1003">Cell membrane</keyword>
<dbReference type="GO" id="GO:1990961">
    <property type="term" value="P:xenobiotic detoxification by transmembrane export across the plasma membrane"/>
    <property type="evidence" value="ECO:0007669"/>
    <property type="project" value="UniProtKB-ARBA"/>
</dbReference>
<dbReference type="InterPro" id="IPR050739">
    <property type="entry name" value="MFP"/>
</dbReference>
<dbReference type="PhylomeDB" id="Q2RW35"/>
<keyword evidence="5" id="KW-0997">Cell inner membrane</keyword>
<dbReference type="Proteomes" id="UP000001929">
    <property type="component" value="Chromosome"/>
</dbReference>
<proteinExistence type="inferred from homology"/>
<evidence type="ECO:0000256" key="9">
    <source>
        <dbReference type="SAM" id="Phobius"/>
    </source>
</evidence>
<evidence type="ECO:0000256" key="6">
    <source>
        <dbReference type="ARBA" id="ARBA00022692"/>
    </source>
</evidence>
<dbReference type="Gene3D" id="2.40.50.100">
    <property type="match status" value="1"/>
</dbReference>